<dbReference type="PANTHER" id="PTHR30614">
    <property type="entry name" value="MEMBRANE COMPONENT OF AMINO ACID ABC TRANSPORTER"/>
    <property type="match status" value="1"/>
</dbReference>
<dbReference type="AlphaFoldDB" id="B6IW16"/>
<keyword evidence="7 8" id="KW-0472">Membrane</keyword>
<dbReference type="PROSITE" id="PS50928">
    <property type="entry name" value="ABC_TM1"/>
    <property type="match status" value="1"/>
</dbReference>
<dbReference type="GO" id="GO:0043190">
    <property type="term" value="C:ATP-binding cassette (ABC) transporter complex"/>
    <property type="evidence" value="ECO:0007669"/>
    <property type="project" value="InterPro"/>
</dbReference>
<keyword evidence="11" id="KW-1185">Reference proteome</keyword>
<comment type="subcellular location">
    <subcellularLocation>
        <location evidence="1">Cell inner membrane</location>
        <topology evidence="1">Multi-pass membrane protein</topology>
    </subcellularLocation>
    <subcellularLocation>
        <location evidence="8">Cell membrane</location>
        <topology evidence="8">Multi-pass membrane protein</topology>
    </subcellularLocation>
</comment>
<evidence type="ECO:0000259" key="9">
    <source>
        <dbReference type="PROSITE" id="PS50928"/>
    </source>
</evidence>
<feature type="transmembrane region" description="Helical" evidence="8">
    <location>
        <begin position="203"/>
        <end position="221"/>
    </location>
</feature>
<evidence type="ECO:0000256" key="6">
    <source>
        <dbReference type="ARBA" id="ARBA00022989"/>
    </source>
</evidence>
<evidence type="ECO:0000313" key="10">
    <source>
        <dbReference type="EMBL" id="ACJ00490.1"/>
    </source>
</evidence>
<evidence type="ECO:0000256" key="1">
    <source>
        <dbReference type="ARBA" id="ARBA00004429"/>
    </source>
</evidence>
<dbReference type="RefSeq" id="WP_012568269.1">
    <property type="nucleotide sequence ID" value="NC_011420.2"/>
</dbReference>
<proteinExistence type="inferred from homology"/>
<protein>
    <submittedName>
        <fullName evidence="10">General L-amino acid transport system permease protein AapM</fullName>
    </submittedName>
</protein>
<evidence type="ECO:0000256" key="4">
    <source>
        <dbReference type="ARBA" id="ARBA00022475"/>
    </source>
</evidence>
<evidence type="ECO:0000256" key="5">
    <source>
        <dbReference type="ARBA" id="ARBA00022692"/>
    </source>
</evidence>
<dbReference type="InterPro" id="IPR035906">
    <property type="entry name" value="MetI-like_sf"/>
</dbReference>
<evidence type="ECO:0000256" key="2">
    <source>
        <dbReference type="ARBA" id="ARBA00010072"/>
    </source>
</evidence>
<feature type="transmembrane region" description="Helical" evidence="8">
    <location>
        <begin position="126"/>
        <end position="147"/>
    </location>
</feature>
<keyword evidence="4" id="KW-1003">Cell membrane</keyword>
<dbReference type="Gene3D" id="1.10.3720.10">
    <property type="entry name" value="MetI-like"/>
    <property type="match status" value="1"/>
</dbReference>
<name>B6IW16_RHOCS</name>
<reference evidence="10 11" key="1">
    <citation type="journal article" date="2010" name="BMC Genomics">
        <title>Metabolic flexibility revealed in the genome of the cyst-forming alpha-1 proteobacterium Rhodospirillum centenum.</title>
        <authorList>
            <person name="Lu Y.K."/>
            <person name="Marden J."/>
            <person name="Han M."/>
            <person name="Swingley W.D."/>
            <person name="Mastrian S.D."/>
            <person name="Chowdhury S.R."/>
            <person name="Hao J."/>
            <person name="Helmy T."/>
            <person name="Kim S."/>
            <person name="Kurdoglu A.A."/>
            <person name="Matthies H.J."/>
            <person name="Rollo D."/>
            <person name="Stothard P."/>
            <person name="Blankenship R.E."/>
            <person name="Bauer C.E."/>
            <person name="Touchman J.W."/>
        </authorList>
    </citation>
    <scope>NUCLEOTIDE SEQUENCE [LARGE SCALE GENOMIC DNA]</scope>
    <source>
        <strain evidence="11">ATCC 51521 / SW</strain>
    </source>
</reference>
<feature type="transmembrane region" description="Helical" evidence="8">
    <location>
        <begin position="233"/>
        <end position="256"/>
    </location>
</feature>
<dbReference type="OrthoDB" id="9771188at2"/>
<accession>B6IW16</accession>
<feature type="transmembrane region" description="Helical" evidence="8">
    <location>
        <begin position="32"/>
        <end position="57"/>
    </location>
</feature>
<dbReference type="Pfam" id="PF00528">
    <property type="entry name" value="BPD_transp_1"/>
    <property type="match status" value="1"/>
</dbReference>
<dbReference type="GO" id="GO:0022857">
    <property type="term" value="F:transmembrane transporter activity"/>
    <property type="evidence" value="ECO:0007669"/>
    <property type="project" value="InterPro"/>
</dbReference>
<dbReference type="PANTHER" id="PTHR30614:SF41">
    <property type="entry name" value="INNER MEMBRANE AMINO-ACID ABC TRANSPORTER PERMEASE PROTEIN YHDY"/>
    <property type="match status" value="1"/>
</dbReference>
<dbReference type="GO" id="GO:0006865">
    <property type="term" value="P:amino acid transport"/>
    <property type="evidence" value="ECO:0007669"/>
    <property type="project" value="TreeGrafter"/>
</dbReference>
<feature type="transmembrane region" description="Helical" evidence="8">
    <location>
        <begin position="159"/>
        <end position="182"/>
    </location>
</feature>
<dbReference type="SUPFAM" id="SSF161098">
    <property type="entry name" value="MetI-like"/>
    <property type="match status" value="1"/>
</dbReference>
<evidence type="ECO:0000256" key="7">
    <source>
        <dbReference type="ARBA" id="ARBA00023136"/>
    </source>
</evidence>
<keyword evidence="5 8" id="KW-0812">Transmembrane</keyword>
<feature type="transmembrane region" description="Helical" evidence="8">
    <location>
        <begin position="98"/>
        <end position="114"/>
    </location>
</feature>
<evidence type="ECO:0000313" key="11">
    <source>
        <dbReference type="Proteomes" id="UP000001591"/>
    </source>
</evidence>
<sequence length="365" mass="39725">MTQEHAAAPVAPPRPPRSGPLAWMRANLFSTWYNALLTLLVLWVAAQALPGVIAWALRDAVWIADDAAACRQAGGACWAFIAEKARFILFGTYPYQQHWRPAVAMLAVIAMLLASADRRLWGRPLLLVWGLGLGVAGALMFGGFAGLDYVPTARWGGLPLTLALAVVGLAVAFPFSILLALGRTGDLPVVKAICVVYIEAVRGVPLISILFMASVMFPLFLPQGVTVDKLLRAQVGLILFAAAYLAEVVRGGLQAIPKGQYEAAAALGLSYWQRTRLIILPQALGLVIPPLVNTFIGFFKDTSLVIIIGLMDLLSTAKTALTDPAWRGFYKEAYLFVAAIYFTFCFALSRYSMHLERTFSQGRRR</sequence>
<dbReference type="HOGENOM" id="CLU_019602_16_1_5"/>
<feature type="transmembrane region" description="Helical" evidence="8">
    <location>
        <begin position="333"/>
        <end position="353"/>
    </location>
</feature>
<organism evidence="10 11">
    <name type="scientific">Rhodospirillum centenum (strain ATCC 51521 / SW)</name>
    <dbReference type="NCBI Taxonomy" id="414684"/>
    <lineage>
        <taxon>Bacteria</taxon>
        <taxon>Pseudomonadati</taxon>
        <taxon>Pseudomonadota</taxon>
        <taxon>Alphaproteobacteria</taxon>
        <taxon>Rhodospirillales</taxon>
        <taxon>Rhodospirillaceae</taxon>
        <taxon>Rhodospirillum</taxon>
    </lineage>
</organism>
<dbReference type="InterPro" id="IPR010065">
    <property type="entry name" value="AA_ABC_transptr_permease_3TM"/>
</dbReference>
<comment type="similarity">
    <text evidence="2">Belongs to the binding-protein-dependent transport system permease family. HisMQ subfamily.</text>
</comment>
<dbReference type="InterPro" id="IPR043429">
    <property type="entry name" value="ArtM/GltK/GlnP/TcyL/YhdX-like"/>
</dbReference>
<dbReference type="STRING" id="414684.RC1_3125"/>
<dbReference type="EMBL" id="CP000613">
    <property type="protein sequence ID" value="ACJ00490.1"/>
    <property type="molecule type" value="Genomic_DNA"/>
</dbReference>
<dbReference type="InterPro" id="IPR000515">
    <property type="entry name" value="MetI-like"/>
</dbReference>
<evidence type="ECO:0000256" key="3">
    <source>
        <dbReference type="ARBA" id="ARBA00022448"/>
    </source>
</evidence>
<dbReference type="NCBIfam" id="TIGR01726">
    <property type="entry name" value="HEQRo_perm_3TM"/>
    <property type="match status" value="1"/>
</dbReference>
<keyword evidence="6 8" id="KW-1133">Transmembrane helix</keyword>
<feature type="domain" description="ABC transmembrane type-1" evidence="9">
    <location>
        <begin position="158"/>
        <end position="352"/>
    </location>
</feature>
<dbReference type="Proteomes" id="UP000001591">
    <property type="component" value="Chromosome"/>
</dbReference>
<dbReference type="eggNOG" id="COG0765">
    <property type="taxonomic scope" value="Bacteria"/>
</dbReference>
<keyword evidence="3 8" id="KW-0813">Transport</keyword>
<gene>
    <name evidence="10" type="primary">aapM</name>
    <name evidence="10" type="ordered locus">RC1_3125</name>
</gene>
<dbReference type="CDD" id="cd06261">
    <property type="entry name" value="TM_PBP2"/>
    <property type="match status" value="1"/>
</dbReference>
<dbReference type="KEGG" id="rce:RC1_3125"/>
<evidence type="ECO:0000256" key="8">
    <source>
        <dbReference type="RuleBase" id="RU363032"/>
    </source>
</evidence>
<feature type="transmembrane region" description="Helical" evidence="8">
    <location>
        <begin position="277"/>
        <end position="298"/>
    </location>
</feature>